<dbReference type="KEGG" id="kaf:KAFR_0D03420"/>
<keyword evidence="3" id="KW-0804">Transcription</keyword>
<keyword evidence="2" id="KW-0805">Transcription regulation</keyword>
<dbReference type="PANTHER" id="PTHR40621:SF8">
    <property type="entry name" value="AP-1-LIKE TRANSCRIPTION FACTOR YAP3"/>
    <property type="match status" value="1"/>
</dbReference>
<dbReference type="CDD" id="cd14688">
    <property type="entry name" value="bZIP_YAP"/>
    <property type="match status" value="1"/>
</dbReference>
<feature type="coiled-coil region" evidence="5">
    <location>
        <begin position="112"/>
        <end position="146"/>
    </location>
</feature>
<dbReference type="PANTHER" id="PTHR40621">
    <property type="entry name" value="TRANSCRIPTION FACTOR KAPC-RELATED"/>
    <property type="match status" value="1"/>
</dbReference>
<sequence>MEYNDQPDLLAFLQEQEQLRLPTMDFNAHTLSATGGNVTGSSPHSDTSTLIELEKLKNFTDVSTEHINNIITSNNNTGSLLLLSSNDDQPVSKEEELEKKRKQNRMAQKAFRERKEAKIKELQNRLATTQEDNEKLMNEIKVLKEFNLKINFENNKLLLKQKEIQNNTCGMTTDQYDTKFSFPTQDQFFANMLNGTVRDQSNLKSVDYMDSDGNRLLTIPAVWEYLNSLTNYFDIDIPNVMENLKGHEQCNGFGAAYKKSLIDRLVQEALEQF</sequence>
<dbReference type="GO" id="GO:0000976">
    <property type="term" value="F:transcription cis-regulatory region binding"/>
    <property type="evidence" value="ECO:0007669"/>
    <property type="project" value="InterPro"/>
</dbReference>
<dbReference type="GO" id="GO:0090575">
    <property type="term" value="C:RNA polymerase II transcription regulator complex"/>
    <property type="evidence" value="ECO:0007669"/>
    <property type="project" value="TreeGrafter"/>
</dbReference>
<dbReference type="InterPro" id="IPR046347">
    <property type="entry name" value="bZIP_sf"/>
</dbReference>
<protein>
    <recommendedName>
        <fullName evidence="6">BZIP domain-containing protein</fullName>
    </recommendedName>
</protein>
<dbReference type="PROSITE" id="PS00036">
    <property type="entry name" value="BZIP_BASIC"/>
    <property type="match status" value="1"/>
</dbReference>
<keyword evidence="5" id="KW-0175">Coiled coil</keyword>
<evidence type="ECO:0000256" key="3">
    <source>
        <dbReference type="ARBA" id="ARBA00023163"/>
    </source>
</evidence>
<dbReference type="PROSITE" id="PS50217">
    <property type="entry name" value="BZIP"/>
    <property type="match status" value="1"/>
</dbReference>
<reference evidence="7 8" key="1">
    <citation type="journal article" date="2011" name="Proc. Natl. Acad. Sci. U.S.A.">
        <title>Evolutionary erosion of yeast sex chromosomes by mating-type switching accidents.</title>
        <authorList>
            <person name="Gordon J.L."/>
            <person name="Armisen D."/>
            <person name="Proux-Wera E."/>
            <person name="Oheigeartaigh S.S."/>
            <person name="Byrne K.P."/>
            <person name="Wolfe K.H."/>
        </authorList>
    </citation>
    <scope>NUCLEOTIDE SEQUENCE [LARGE SCALE GENOMIC DNA]</scope>
    <source>
        <strain evidence="8">ATCC 22294 / BCRC 22015 / CBS 2517 / CECT 1963 / NBRC 1671 / NRRL Y-8276</strain>
    </source>
</reference>
<evidence type="ECO:0000313" key="8">
    <source>
        <dbReference type="Proteomes" id="UP000005220"/>
    </source>
</evidence>
<evidence type="ECO:0000256" key="5">
    <source>
        <dbReference type="SAM" id="Coils"/>
    </source>
</evidence>
<evidence type="ECO:0000256" key="4">
    <source>
        <dbReference type="ARBA" id="ARBA00023242"/>
    </source>
</evidence>
<dbReference type="GeneID" id="13882235"/>
<dbReference type="Pfam" id="PF00170">
    <property type="entry name" value="bZIP_1"/>
    <property type="match status" value="1"/>
</dbReference>
<dbReference type="InterPro" id="IPR004827">
    <property type="entry name" value="bZIP"/>
</dbReference>
<dbReference type="InParanoid" id="H2AUE0"/>
<dbReference type="EMBL" id="HE650824">
    <property type="protein sequence ID" value="CCF57990.1"/>
    <property type="molecule type" value="Genomic_DNA"/>
</dbReference>
<dbReference type="AlphaFoldDB" id="H2AUE0"/>
<dbReference type="SMART" id="SM00338">
    <property type="entry name" value="BRLZ"/>
    <property type="match status" value="1"/>
</dbReference>
<evidence type="ECO:0000256" key="1">
    <source>
        <dbReference type="ARBA" id="ARBA00004123"/>
    </source>
</evidence>
<dbReference type="OrthoDB" id="4940293at2759"/>
<dbReference type="Gene3D" id="1.20.5.170">
    <property type="match status" value="1"/>
</dbReference>
<gene>
    <name evidence="7" type="primary">KAFR0D03420</name>
    <name evidence="7" type="ORF">KAFR_0D03420</name>
</gene>
<dbReference type="eggNOG" id="ENOG502S4CX">
    <property type="taxonomic scope" value="Eukaryota"/>
</dbReference>
<dbReference type="Gene3D" id="1.10.238.100">
    <property type="entry name" value="YAP1 redox domain. Chain B"/>
    <property type="match status" value="1"/>
</dbReference>
<keyword evidence="8" id="KW-1185">Reference proteome</keyword>
<evidence type="ECO:0000256" key="2">
    <source>
        <dbReference type="ARBA" id="ARBA00023015"/>
    </source>
</evidence>
<keyword evidence="4" id="KW-0539">Nucleus</keyword>
<dbReference type="HOGENOM" id="CLU_064108_0_0_1"/>
<evidence type="ECO:0000259" key="6">
    <source>
        <dbReference type="PROSITE" id="PS50217"/>
    </source>
</evidence>
<dbReference type="InterPro" id="IPR050936">
    <property type="entry name" value="AP-1-like"/>
</dbReference>
<accession>H2AUE0</accession>
<feature type="domain" description="BZIP" evidence="6">
    <location>
        <begin position="94"/>
        <end position="145"/>
    </location>
</feature>
<evidence type="ECO:0000313" key="7">
    <source>
        <dbReference type="EMBL" id="CCF57990.1"/>
    </source>
</evidence>
<proteinExistence type="predicted"/>
<dbReference type="GO" id="GO:0001228">
    <property type="term" value="F:DNA-binding transcription activator activity, RNA polymerase II-specific"/>
    <property type="evidence" value="ECO:0007669"/>
    <property type="project" value="TreeGrafter"/>
</dbReference>
<dbReference type="RefSeq" id="XP_003957125.1">
    <property type="nucleotide sequence ID" value="XM_003957076.1"/>
</dbReference>
<organism evidence="7 8">
    <name type="scientific">Kazachstania africana (strain ATCC 22294 / BCRC 22015 / CBS 2517 / CECT 1963 / NBRC 1671 / NRRL Y-8276)</name>
    <name type="common">Yeast</name>
    <name type="synonym">Kluyveromyces africanus</name>
    <dbReference type="NCBI Taxonomy" id="1071382"/>
    <lineage>
        <taxon>Eukaryota</taxon>
        <taxon>Fungi</taxon>
        <taxon>Dikarya</taxon>
        <taxon>Ascomycota</taxon>
        <taxon>Saccharomycotina</taxon>
        <taxon>Saccharomycetes</taxon>
        <taxon>Saccharomycetales</taxon>
        <taxon>Saccharomycetaceae</taxon>
        <taxon>Kazachstania</taxon>
    </lineage>
</organism>
<dbReference type="SUPFAM" id="SSF57959">
    <property type="entry name" value="Leucine zipper domain"/>
    <property type="match status" value="1"/>
</dbReference>
<name>H2AUE0_KAZAF</name>
<dbReference type="Proteomes" id="UP000005220">
    <property type="component" value="Chromosome 4"/>
</dbReference>
<comment type="subcellular location">
    <subcellularLocation>
        <location evidence="1">Nucleus</location>
    </subcellularLocation>
</comment>
<dbReference type="STRING" id="1071382.H2AUE0"/>